<evidence type="ECO:0000259" key="1">
    <source>
        <dbReference type="Pfam" id="PF12476"/>
    </source>
</evidence>
<dbReference type="Gene3D" id="3.40.50.300">
    <property type="entry name" value="P-loop containing nucleotide triphosphate hydrolases"/>
    <property type="match status" value="2"/>
</dbReference>
<dbReference type="InterPro" id="IPR051396">
    <property type="entry name" value="Bact_Antivir_Def_Nuclease"/>
</dbReference>
<dbReference type="InterPro" id="IPR022532">
    <property type="entry name" value="DUF3696"/>
</dbReference>
<reference evidence="3 4" key="1">
    <citation type="submission" date="2020-10" db="EMBL/GenBank/DDBJ databases">
        <authorList>
            <person name="Peeters C."/>
        </authorList>
    </citation>
    <scope>NUCLEOTIDE SEQUENCE [LARGE SCALE GENOMIC DNA]</scope>
    <source>
        <strain evidence="3 4">LMG 27952</strain>
    </source>
</reference>
<feature type="domain" description="ATPase AAA-type core" evidence="2">
    <location>
        <begin position="222"/>
        <end position="329"/>
    </location>
</feature>
<comment type="caution">
    <text evidence="3">The sequence shown here is derived from an EMBL/GenBank/DDBJ whole genome shotgun (WGS) entry which is preliminary data.</text>
</comment>
<gene>
    <name evidence="3" type="ORF">LMG27952_00792</name>
</gene>
<evidence type="ECO:0000259" key="2">
    <source>
        <dbReference type="Pfam" id="PF13304"/>
    </source>
</evidence>
<dbReference type="PANTHER" id="PTHR43581:SF2">
    <property type="entry name" value="EXCINUCLEASE ATPASE SUBUNIT"/>
    <property type="match status" value="1"/>
</dbReference>
<dbReference type="InterPro" id="IPR003959">
    <property type="entry name" value="ATPase_AAA_core"/>
</dbReference>
<dbReference type="SUPFAM" id="SSF52540">
    <property type="entry name" value="P-loop containing nucleoside triphosphate hydrolases"/>
    <property type="match status" value="1"/>
</dbReference>
<dbReference type="EMBL" id="CAJHCQ010000001">
    <property type="protein sequence ID" value="CAD6513839.1"/>
    <property type="molecule type" value="Genomic_DNA"/>
</dbReference>
<proteinExistence type="predicted"/>
<dbReference type="Pfam" id="PF13304">
    <property type="entry name" value="AAA_21"/>
    <property type="match status" value="1"/>
</dbReference>
<dbReference type="RefSeq" id="WP_201694563.1">
    <property type="nucleotide sequence ID" value="NZ_CAJHCQ010000001.1"/>
</dbReference>
<protein>
    <recommendedName>
        <fullName evidence="5">ATPase</fullName>
    </recommendedName>
</protein>
<keyword evidence="4" id="KW-1185">Reference proteome</keyword>
<feature type="domain" description="DUF3696" evidence="1">
    <location>
        <begin position="340"/>
        <end position="392"/>
    </location>
</feature>
<dbReference type="Proteomes" id="UP000656319">
    <property type="component" value="Unassembled WGS sequence"/>
</dbReference>
<evidence type="ECO:0000313" key="4">
    <source>
        <dbReference type="Proteomes" id="UP000656319"/>
    </source>
</evidence>
<organism evidence="3 4">
    <name type="scientific">Paraburkholderia hiiakae</name>
    <dbReference type="NCBI Taxonomy" id="1081782"/>
    <lineage>
        <taxon>Bacteria</taxon>
        <taxon>Pseudomonadati</taxon>
        <taxon>Pseudomonadota</taxon>
        <taxon>Betaproteobacteria</taxon>
        <taxon>Burkholderiales</taxon>
        <taxon>Burkholderiaceae</taxon>
        <taxon>Paraburkholderia</taxon>
    </lineage>
</organism>
<dbReference type="InterPro" id="IPR027417">
    <property type="entry name" value="P-loop_NTPase"/>
</dbReference>
<dbReference type="PANTHER" id="PTHR43581">
    <property type="entry name" value="ATP/GTP PHOSPHATASE"/>
    <property type="match status" value="1"/>
</dbReference>
<sequence length="396" mass="42846">MKITRLHIESLKCFAALRLPLGSLTLLTGFNAAGKSTAVQSLLLLTQAMRDGGLERVVPLNGNLVQLGSPGEALHEGGGKELTVGVESENEKVDWVLSADDRSYGHALTVARIDCSWHVDSSLATAVLEGPSLANLKHLLPAETSGDLVKLRETVAEALFISAVRDGASDTYPTPQTPNLIHADVGVHGEYAAWWFERCADDPVLPERVNSSDTVNTLRRQVNAWLGQIFPGAQANAARIARTQMVQLEFRNRETDNWRRPANIGYGLTYAFPIIVAGLLAKKGQVIVVDSPEAHLHPLGQSQMGLFLATLAASGVQVIVETHSDHVLNGVRLAVKNTILSHDEARIHFFNPRPKDASDPAHVISPQLDPQGNVSNWPSGFFDQAEKDLAALAGWL</sequence>
<accession>A0ABM8NBJ9</accession>
<dbReference type="Pfam" id="PF12476">
    <property type="entry name" value="DUF3696"/>
    <property type="match status" value="1"/>
</dbReference>
<dbReference type="InterPro" id="IPR014592">
    <property type="entry name" value="P-loop_UCP034888"/>
</dbReference>
<evidence type="ECO:0008006" key="5">
    <source>
        <dbReference type="Google" id="ProtNLM"/>
    </source>
</evidence>
<name>A0ABM8NBJ9_9BURK</name>
<dbReference type="PIRSF" id="PIRSF034888">
    <property type="entry name" value="P-loop_UCP034888"/>
    <property type="match status" value="1"/>
</dbReference>
<evidence type="ECO:0000313" key="3">
    <source>
        <dbReference type="EMBL" id="CAD6513839.1"/>
    </source>
</evidence>